<keyword evidence="2 4" id="KW-0808">Transferase</keyword>
<proteinExistence type="predicted"/>
<dbReference type="SUPFAM" id="SSF53335">
    <property type="entry name" value="S-adenosyl-L-methionine-dependent methyltransferases"/>
    <property type="match status" value="1"/>
</dbReference>
<dbReference type="AlphaFoldDB" id="A0A6P2C292"/>
<dbReference type="Proteomes" id="UP000460272">
    <property type="component" value="Unassembled WGS sequence"/>
</dbReference>
<dbReference type="RefSeq" id="WP_145854684.1">
    <property type="nucleotide sequence ID" value="NZ_RPFW01000003.1"/>
</dbReference>
<dbReference type="InterPro" id="IPR008715">
    <property type="entry name" value="SAM-MeTfrase_NodS-like"/>
</dbReference>
<evidence type="ECO:0000256" key="1">
    <source>
        <dbReference type="ARBA" id="ARBA00022603"/>
    </source>
</evidence>
<dbReference type="PANTHER" id="PTHR43464">
    <property type="entry name" value="METHYLTRANSFERASE"/>
    <property type="match status" value="1"/>
</dbReference>
<dbReference type="CDD" id="cd02440">
    <property type="entry name" value="AdoMet_MTases"/>
    <property type="match status" value="1"/>
</dbReference>
<dbReference type="GO" id="GO:0032259">
    <property type="term" value="P:methylation"/>
    <property type="evidence" value="ECO:0007669"/>
    <property type="project" value="UniProtKB-KW"/>
</dbReference>
<dbReference type="Gene3D" id="3.40.50.150">
    <property type="entry name" value="Vaccinia Virus protein VP39"/>
    <property type="match status" value="1"/>
</dbReference>
<accession>A0A6P2C292</accession>
<organism evidence="4 5">
    <name type="scientific">Trebonia kvetii</name>
    <dbReference type="NCBI Taxonomy" id="2480626"/>
    <lineage>
        <taxon>Bacteria</taxon>
        <taxon>Bacillati</taxon>
        <taxon>Actinomycetota</taxon>
        <taxon>Actinomycetes</taxon>
        <taxon>Streptosporangiales</taxon>
        <taxon>Treboniaceae</taxon>
        <taxon>Trebonia</taxon>
    </lineage>
</organism>
<keyword evidence="5" id="KW-1185">Reference proteome</keyword>
<protein>
    <submittedName>
        <fullName evidence="4">Methyltransferase domain-containing protein</fullName>
    </submittedName>
</protein>
<evidence type="ECO:0000256" key="3">
    <source>
        <dbReference type="ARBA" id="ARBA00022691"/>
    </source>
</evidence>
<reference evidence="4 5" key="1">
    <citation type="submission" date="2018-11" db="EMBL/GenBank/DDBJ databases">
        <title>Trebonia kvetii gen.nov., sp.nov., a novel acidophilic actinobacterium, and proposal of the new actinobacterial family Treboniaceae fam. nov.</title>
        <authorList>
            <person name="Rapoport D."/>
            <person name="Sagova-Mareckova M."/>
            <person name="Sedlacek I."/>
            <person name="Provaznik J."/>
            <person name="Kralova S."/>
            <person name="Pavlinic D."/>
            <person name="Benes V."/>
            <person name="Kopecky J."/>
        </authorList>
    </citation>
    <scope>NUCLEOTIDE SEQUENCE [LARGE SCALE GENOMIC DNA]</scope>
    <source>
        <strain evidence="4 5">15Tr583</strain>
    </source>
</reference>
<gene>
    <name evidence="4" type="ORF">EAS64_19740</name>
</gene>
<name>A0A6P2C292_9ACTN</name>
<dbReference type="Pfam" id="PF05401">
    <property type="entry name" value="NodS"/>
    <property type="match status" value="1"/>
</dbReference>
<dbReference type="OrthoDB" id="116799at2"/>
<keyword evidence="3" id="KW-0949">S-adenosyl-L-methionine</keyword>
<dbReference type="GO" id="GO:0009312">
    <property type="term" value="P:oligosaccharide biosynthetic process"/>
    <property type="evidence" value="ECO:0007669"/>
    <property type="project" value="InterPro"/>
</dbReference>
<dbReference type="GO" id="GO:0008757">
    <property type="term" value="F:S-adenosylmethionine-dependent methyltransferase activity"/>
    <property type="evidence" value="ECO:0007669"/>
    <property type="project" value="InterPro"/>
</dbReference>
<evidence type="ECO:0000313" key="4">
    <source>
        <dbReference type="EMBL" id="TVZ04586.1"/>
    </source>
</evidence>
<evidence type="ECO:0000256" key="2">
    <source>
        <dbReference type="ARBA" id="ARBA00022679"/>
    </source>
</evidence>
<comment type="caution">
    <text evidence="4">The sequence shown here is derived from an EMBL/GenBank/DDBJ whole genome shotgun (WGS) entry which is preliminary data.</text>
</comment>
<dbReference type="InterPro" id="IPR029063">
    <property type="entry name" value="SAM-dependent_MTases_sf"/>
</dbReference>
<dbReference type="EMBL" id="RPFW01000003">
    <property type="protein sequence ID" value="TVZ04586.1"/>
    <property type="molecule type" value="Genomic_DNA"/>
</dbReference>
<dbReference type="PANTHER" id="PTHR43464:SF19">
    <property type="entry name" value="UBIQUINONE BIOSYNTHESIS O-METHYLTRANSFERASE, MITOCHONDRIAL"/>
    <property type="match status" value="1"/>
</dbReference>
<evidence type="ECO:0000313" key="5">
    <source>
        <dbReference type="Proteomes" id="UP000460272"/>
    </source>
</evidence>
<sequence length="202" mass="22003">MTLDTGYFRDCYAASADPWGLAERWYEARKYALSLALLPAERYAAAFEPGCSIGILSAQLAARCGRLLACDAVPEAVASARANTAGLAGVQVERRVIPHEWPQQSFDLIVFSELLYYFGDADLNEVLRLGIGTLRPGGHLLAVHWRHPAPDHPRTGDEVHEVLAGRAGLARLARYRDPDFTAEVYTHADGDLRSVAQTGGIA</sequence>
<keyword evidence="1 4" id="KW-0489">Methyltransferase</keyword>